<feature type="non-terminal residue" evidence="1">
    <location>
        <position position="154"/>
    </location>
</feature>
<gene>
    <name evidence="1" type="ORF">GBAR_LOCUS27338</name>
</gene>
<name>A0AA35TL84_GEOBA</name>
<sequence>MGVSEGGLALQYIYRQGPENFVFFENTTDSGDSIFAGSPVAAVRDLPLLNLENFNCSGACDTACVDHFSYDSMDLEQFLEMNTDSTVFTPFLGSPNTPPLLRFTNDGIITRWSVNGKLGSDMPELAIWRLNGAGANAVYQIVQGTTAVYKYTDW</sequence>
<dbReference type="Proteomes" id="UP001174909">
    <property type="component" value="Unassembled WGS sequence"/>
</dbReference>
<accession>A0AA35TL84</accession>
<keyword evidence="2" id="KW-1185">Reference proteome</keyword>
<dbReference type="AlphaFoldDB" id="A0AA35TL84"/>
<evidence type="ECO:0000313" key="1">
    <source>
        <dbReference type="EMBL" id="CAI8049653.1"/>
    </source>
</evidence>
<organism evidence="1 2">
    <name type="scientific">Geodia barretti</name>
    <name type="common">Barrett's horny sponge</name>
    <dbReference type="NCBI Taxonomy" id="519541"/>
    <lineage>
        <taxon>Eukaryota</taxon>
        <taxon>Metazoa</taxon>
        <taxon>Porifera</taxon>
        <taxon>Demospongiae</taxon>
        <taxon>Heteroscleromorpha</taxon>
        <taxon>Tetractinellida</taxon>
        <taxon>Astrophorina</taxon>
        <taxon>Geodiidae</taxon>
        <taxon>Geodia</taxon>
    </lineage>
</organism>
<dbReference type="EMBL" id="CASHTH010003806">
    <property type="protein sequence ID" value="CAI8049653.1"/>
    <property type="molecule type" value="Genomic_DNA"/>
</dbReference>
<comment type="caution">
    <text evidence="1">The sequence shown here is derived from an EMBL/GenBank/DDBJ whole genome shotgun (WGS) entry which is preliminary data.</text>
</comment>
<evidence type="ECO:0000313" key="2">
    <source>
        <dbReference type="Proteomes" id="UP001174909"/>
    </source>
</evidence>
<protein>
    <submittedName>
        <fullName evidence="1">Uncharacterized protein</fullName>
    </submittedName>
</protein>
<reference evidence="1" key="1">
    <citation type="submission" date="2023-03" db="EMBL/GenBank/DDBJ databases">
        <authorList>
            <person name="Steffen K."/>
            <person name="Cardenas P."/>
        </authorList>
    </citation>
    <scope>NUCLEOTIDE SEQUENCE</scope>
</reference>
<proteinExistence type="predicted"/>